<accession>A0A059FQZ1</accession>
<dbReference type="PROSITE" id="PS50995">
    <property type="entry name" value="HTH_MARR_2"/>
    <property type="match status" value="1"/>
</dbReference>
<dbReference type="PROSITE" id="PS01117">
    <property type="entry name" value="HTH_MARR_1"/>
    <property type="match status" value="1"/>
</dbReference>
<dbReference type="GO" id="GO:0003700">
    <property type="term" value="F:DNA-binding transcription factor activity"/>
    <property type="evidence" value="ECO:0007669"/>
    <property type="project" value="InterPro"/>
</dbReference>
<dbReference type="GO" id="GO:0003677">
    <property type="term" value="F:DNA binding"/>
    <property type="evidence" value="ECO:0007669"/>
    <property type="project" value="UniProtKB-KW"/>
</dbReference>
<proteinExistence type="predicted"/>
<dbReference type="InterPro" id="IPR036390">
    <property type="entry name" value="WH_DNA-bd_sf"/>
</dbReference>
<name>A0A059FQZ1_9PROT</name>
<evidence type="ECO:0000256" key="1">
    <source>
        <dbReference type="ARBA" id="ARBA00023015"/>
    </source>
</evidence>
<dbReference type="InterPro" id="IPR036388">
    <property type="entry name" value="WH-like_DNA-bd_sf"/>
</dbReference>
<dbReference type="SUPFAM" id="SSF46785">
    <property type="entry name" value="Winged helix' DNA-binding domain"/>
    <property type="match status" value="1"/>
</dbReference>
<protein>
    <submittedName>
        <fullName evidence="5">MarR family transcriptional regulator</fullName>
    </submittedName>
</protein>
<dbReference type="Pfam" id="PF12802">
    <property type="entry name" value="MarR_2"/>
    <property type="match status" value="1"/>
</dbReference>
<comment type="caution">
    <text evidence="5">The sequence shown here is derived from an EMBL/GenBank/DDBJ whole genome shotgun (WGS) entry which is preliminary data.</text>
</comment>
<gene>
    <name evidence="5" type="ORF">HJO_08057</name>
</gene>
<dbReference type="OrthoDB" id="8906692at2"/>
<dbReference type="InterPro" id="IPR023187">
    <property type="entry name" value="Tscrpt_reg_MarR-type_CS"/>
</dbReference>
<dbReference type="PRINTS" id="PR00598">
    <property type="entry name" value="HTHMARR"/>
</dbReference>
<organism evidence="5 6">
    <name type="scientific">Hyphomonas johnsonii MHS-2</name>
    <dbReference type="NCBI Taxonomy" id="1280950"/>
    <lineage>
        <taxon>Bacteria</taxon>
        <taxon>Pseudomonadati</taxon>
        <taxon>Pseudomonadota</taxon>
        <taxon>Alphaproteobacteria</taxon>
        <taxon>Hyphomonadales</taxon>
        <taxon>Hyphomonadaceae</taxon>
        <taxon>Hyphomonas</taxon>
    </lineage>
</organism>
<reference evidence="5 6" key="1">
    <citation type="journal article" date="2014" name="Antonie Van Leeuwenhoek">
        <title>Hyphomonas beringensis sp. nov. and Hyphomonas chukchiensis sp. nov., isolated from surface seawater of the Bering Sea and Chukchi Sea.</title>
        <authorList>
            <person name="Li C."/>
            <person name="Lai Q."/>
            <person name="Li G."/>
            <person name="Dong C."/>
            <person name="Wang J."/>
            <person name="Liao Y."/>
            <person name="Shao Z."/>
        </authorList>
    </citation>
    <scope>NUCLEOTIDE SEQUENCE [LARGE SCALE GENOMIC DNA]</scope>
    <source>
        <strain evidence="5 6">MHS-2</strain>
    </source>
</reference>
<dbReference type="EMBL" id="ARYK01000003">
    <property type="protein sequence ID" value="KCZ92893.1"/>
    <property type="molecule type" value="Genomic_DNA"/>
</dbReference>
<evidence type="ECO:0000256" key="3">
    <source>
        <dbReference type="ARBA" id="ARBA00023163"/>
    </source>
</evidence>
<dbReference type="Gene3D" id="1.10.10.10">
    <property type="entry name" value="Winged helix-like DNA-binding domain superfamily/Winged helix DNA-binding domain"/>
    <property type="match status" value="1"/>
</dbReference>
<evidence type="ECO:0000313" key="6">
    <source>
        <dbReference type="Proteomes" id="UP000025171"/>
    </source>
</evidence>
<dbReference type="STRING" id="1280950.HJO_08057"/>
<evidence type="ECO:0000313" key="5">
    <source>
        <dbReference type="EMBL" id="KCZ92893.1"/>
    </source>
</evidence>
<keyword evidence="1" id="KW-0805">Transcription regulation</keyword>
<dbReference type="PANTHER" id="PTHR35790">
    <property type="entry name" value="HTH-TYPE TRANSCRIPTIONAL REGULATOR PCHR"/>
    <property type="match status" value="1"/>
</dbReference>
<dbReference type="AlphaFoldDB" id="A0A059FQZ1"/>
<dbReference type="eggNOG" id="COG1846">
    <property type="taxonomic scope" value="Bacteria"/>
</dbReference>
<dbReference type="SMART" id="SM00347">
    <property type="entry name" value="HTH_MARR"/>
    <property type="match status" value="1"/>
</dbReference>
<keyword evidence="6" id="KW-1185">Reference proteome</keyword>
<keyword evidence="2" id="KW-0238">DNA-binding</keyword>
<sequence>MPDPADKTVLRLREFLPYRLSVLSNTVSRGIADLYDRAFGLSIWQWRVMAVLGENAAITATEIGQFTAMDKVAVSRAVASLLDSGHIAREASLEDGRRALLSLTAKGKDVYEQIVPIALGAERNLVSALSAEEHAQLDGLMEKLARAAAPDRDLW</sequence>
<dbReference type="PANTHER" id="PTHR35790:SF4">
    <property type="entry name" value="HTH-TYPE TRANSCRIPTIONAL REGULATOR PCHR"/>
    <property type="match status" value="1"/>
</dbReference>
<dbReference type="Proteomes" id="UP000025171">
    <property type="component" value="Unassembled WGS sequence"/>
</dbReference>
<evidence type="ECO:0000256" key="2">
    <source>
        <dbReference type="ARBA" id="ARBA00023125"/>
    </source>
</evidence>
<dbReference type="RefSeq" id="WP_035615846.1">
    <property type="nucleotide sequence ID" value="NZ_ARYK01000003.1"/>
</dbReference>
<feature type="domain" description="HTH marR-type" evidence="4">
    <location>
        <begin position="13"/>
        <end position="146"/>
    </location>
</feature>
<dbReference type="PATRIC" id="fig|1280950.3.peg.1616"/>
<dbReference type="InterPro" id="IPR052067">
    <property type="entry name" value="Metal_resp_HTH_trans_reg"/>
</dbReference>
<keyword evidence="3" id="KW-0804">Transcription</keyword>
<evidence type="ECO:0000259" key="4">
    <source>
        <dbReference type="PROSITE" id="PS50995"/>
    </source>
</evidence>
<dbReference type="InterPro" id="IPR000835">
    <property type="entry name" value="HTH_MarR-typ"/>
</dbReference>